<protein>
    <submittedName>
        <fullName evidence="1">Uncharacterized protein</fullName>
    </submittedName>
</protein>
<name>Q5JL29_ORYSJ</name>
<reference evidence="1" key="1">
    <citation type="journal article" date="2002" name="Nature">
        <title>The genome sequence and structure of rice chromosome 1.</title>
        <authorList>
            <person name="Sasaki T."/>
            <person name="Matsumoto T."/>
            <person name="Yamamoto K."/>
            <person name="Sakata K."/>
            <person name="Baba T."/>
            <person name="Katayose Y."/>
            <person name="Wu J."/>
            <person name="Niimura Y."/>
            <person name="Cheng Z."/>
            <person name="Nagamura Y."/>
            <person name="Antonio B.A."/>
            <person name="Kanamori H."/>
            <person name="Hosokawa S."/>
            <person name="Masukawa M."/>
            <person name="Arikawa K."/>
            <person name="Chiden Y."/>
            <person name="Hayashi M."/>
            <person name="Okamoto M."/>
            <person name="Ando T."/>
            <person name="Aoki H."/>
            <person name="Arita K."/>
            <person name="Hamada M."/>
            <person name="Harada C."/>
            <person name="Hijishita S."/>
            <person name="Honda M."/>
            <person name="Ichikawa Y."/>
            <person name="Idonuma A."/>
            <person name="Iijima M."/>
            <person name="Ikeda M."/>
            <person name="Ikeno M."/>
            <person name="Itoh S."/>
            <person name="Itoh T."/>
            <person name="Itoh Y."/>
            <person name="Itoh Y."/>
            <person name="Iwabuchi A."/>
            <person name="Kamiya K."/>
            <person name="Karasawa W."/>
            <person name="Katagiri S."/>
            <person name="Kikuta A."/>
            <person name="Kobayashi N."/>
            <person name="Kono I."/>
            <person name="Machita K."/>
            <person name="Maehara T."/>
            <person name="Mizuno H."/>
            <person name="Mizubayashi T."/>
            <person name="Mukai Y."/>
            <person name="Nagasaki H."/>
            <person name="Nakashima M."/>
            <person name="Nakama Y."/>
            <person name="Nakamichi Y."/>
            <person name="Nakamura M."/>
            <person name="Namiki N."/>
            <person name="Negishi M."/>
            <person name="Ohta I."/>
            <person name="Ono N."/>
            <person name="Saji S."/>
            <person name="Sakai K."/>
            <person name="Shibata M."/>
            <person name="Shimokawa T."/>
            <person name="Shomura A."/>
            <person name="Song J."/>
            <person name="Takazaki Y."/>
            <person name="Terasawa K."/>
            <person name="Tsuji K."/>
            <person name="Waki K."/>
            <person name="Yamagata H."/>
            <person name="Yamane H."/>
            <person name="Yoshiki S."/>
            <person name="Yoshihara R."/>
            <person name="Yukawa K."/>
            <person name="Zhong H."/>
            <person name="Iwama H."/>
            <person name="Endo T."/>
            <person name="Ito H."/>
            <person name="Hahn J.H."/>
            <person name="Kim H.I."/>
            <person name="Eun M.Y."/>
            <person name="Yano M."/>
            <person name="Jiang J."/>
            <person name="Gojobori T."/>
        </authorList>
    </citation>
    <scope>NUCLEOTIDE SEQUENCE [LARGE SCALE GENOMIC DNA]</scope>
</reference>
<organism evidence="1">
    <name type="scientific">Oryza sativa subsp. japonica</name>
    <name type="common">Rice</name>
    <dbReference type="NCBI Taxonomy" id="39947"/>
    <lineage>
        <taxon>Eukaryota</taxon>
        <taxon>Viridiplantae</taxon>
        <taxon>Streptophyta</taxon>
        <taxon>Embryophyta</taxon>
        <taxon>Tracheophyta</taxon>
        <taxon>Spermatophyta</taxon>
        <taxon>Magnoliopsida</taxon>
        <taxon>Liliopsida</taxon>
        <taxon>Poales</taxon>
        <taxon>Poaceae</taxon>
        <taxon>BOP clade</taxon>
        <taxon>Oryzoideae</taxon>
        <taxon>Oryzeae</taxon>
        <taxon>Oryzinae</taxon>
        <taxon>Oryza</taxon>
        <taxon>Oryza sativa</taxon>
    </lineage>
</organism>
<evidence type="ECO:0000313" key="1">
    <source>
        <dbReference type="EMBL" id="BAD87828.1"/>
    </source>
</evidence>
<dbReference type="Proteomes" id="UP000817658">
    <property type="component" value="Chromosome 1"/>
</dbReference>
<sequence length="98" mass="11215">MFPEGSRLLVFYNLDSLFIFYNRSSFLLSLFHIHSLSCLIHREKEVATSGRYLCGKHVLHRDNTTRRRRWPSAGISAASTSCTARTTFASSVNGNHMY</sequence>
<proteinExistence type="predicted"/>
<gene>
    <name evidence="1" type="primary">P0682B08.24</name>
</gene>
<dbReference type="EMBL" id="AP003578">
    <property type="protein sequence ID" value="BAD87828.1"/>
    <property type="molecule type" value="Genomic_DNA"/>
</dbReference>
<dbReference type="AlphaFoldDB" id="Q5JL29"/>
<accession>Q5JL29</accession>